<dbReference type="VEuPathDB" id="VectorBase:HLOH_056612"/>
<dbReference type="Proteomes" id="UP000821853">
    <property type="component" value="Chromosome 5"/>
</dbReference>
<name>A0A9J6GJ97_HAELO</name>
<dbReference type="EMBL" id="JABSTR010000007">
    <property type="protein sequence ID" value="KAH9375242.1"/>
    <property type="molecule type" value="Genomic_DNA"/>
</dbReference>
<comment type="caution">
    <text evidence="1">The sequence shown here is derived from an EMBL/GenBank/DDBJ whole genome shotgun (WGS) entry which is preliminary data.</text>
</comment>
<reference evidence="1 2" key="1">
    <citation type="journal article" date="2020" name="Cell">
        <title>Large-Scale Comparative Analyses of Tick Genomes Elucidate Their Genetic Diversity and Vector Capacities.</title>
        <authorList>
            <consortium name="Tick Genome and Microbiome Consortium (TIGMIC)"/>
            <person name="Jia N."/>
            <person name="Wang J."/>
            <person name="Shi W."/>
            <person name="Du L."/>
            <person name="Sun Y."/>
            <person name="Zhan W."/>
            <person name="Jiang J.F."/>
            <person name="Wang Q."/>
            <person name="Zhang B."/>
            <person name="Ji P."/>
            <person name="Bell-Sakyi L."/>
            <person name="Cui X.M."/>
            <person name="Yuan T.T."/>
            <person name="Jiang B.G."/>
            <person name="Yang W.F."/>
            <person name="Lam T.T."/>
            <person name="Chang Q.C."/>
            <person name="Ding S.J."/>
            <person name="Wang X.J."/>
            <person name="Zhu J.G."/>
            <person name="Ruan X.D."/>
            <person name="Zhao L."/>
            <person name="Wei J.T."/>
            <person name="Ye R.Z."/>
            <person name="Que T.C."/>
            <person name="Du C.H."/>
            <person name="Zhou Y.H."/>
            <person name="Cheng J.X."/>
            <person name="Dai P.F."/>
            <person name="Guo W.B."/>
            <person name="Han X.H."/>
            <person name="Huang E.J."/>
            <person name="Li L.F."/>
            <person name="Wei W."/>
            <person name="Gao Y.C."/>
            <person name="Liu J.Z."/>
            <person name="Shao H.Z."/>
            <person name="Wang X."/>
            <person name="Wang C.C."/>
            <person name="Yang T.C."/>
            <person name="Huo Q.B."/>
            <person name="Li W."/>
            <person name="Chen H.Y."/>
            <person name="Chen S.E."/>
            <person name="Zhou L.G."/>
            <person name="Ni X.B."/>
            <person name="Tian J.H."/>
            <person name="Sheng Y."/>
            <person name="Liu T."/>
            <person name="Pan Y.S."/>
            <person name="Xia L.Y."/>
            <person name="Li J."/>
            <person name="Zhao F."/>
            <person name="Cao W.C."/>
        </authorList>
    </citation>
    <scope>NUCLEOTIDE SEQUENCE [LARGE SCALE GENOMIC DNA]</scope>
    <source>
        <strain evidence="1">HaeL-2018</strain>
    </source>
</reference>
<proteinExistence type="predicted"/>
<gene>
    <name evidence="1" type="ORF">HPB48_006060</name>
</gene>
<dbReference type="SUPFAM" id="SSF56219">
    <property type="entry name" value="DNase I-like"/>
    <property type="match status" value="1"/>
</dbReference>
<evidence type="ECO:0000313" key="1">
    <source>
        <dbReference type="EMBL" id="KAH9375242.1"/>
    </source>
</evidence>
<sequence>MIVLGHLDAKIMVVDGQNTNGSGTDVAKLIVSKSMHIKNDTNALATFQSHNGTSWMDVTIISTNFFGETENWLVLHYLTAIDHRYTAIKLFREEATKTEPLTHKGADNLLNTLKGASWLKTIAASDIKY</sequence>
<dbReference type="Gene3D" id="3.60.10.10">
    <property type="entry name" value="Endonuclease/exonuclease/phosphatase"/>
    <property type="match status" value="1"/>
</dbReference>
<dbReference type="OrthoDB" id="6432697at2759"/>
<evidence type="ECO:0000313" key="2">
    <source>
        <dbReference type="Proteomes" id="UP000821853"/>
    </source>
</evidence>
<organism evidence="1 2">
    <name type="scientific">Haemaphysalis longicornis</name>
    <name type="common">Bush tick</name>
    <dbReference type="NCBI Taxonomy" id="44386"/>
    <lineage>
        <taxon>Eukaryota</taxon>
        <taxon>Metazoa</taxon>
        <taxon>Ecdysozoa</taxon>
        <taxon>Arthropoda</taxon>
        <taxon>Chelicerata</taxon>
        <taxon>Arachnida</taxon>
        <taxon>Acari</taxon>
        <taxon>Parasitiformes</taxon>
        <taxon>Ixodida</taxon>
        <taxon>Ixodoidea</taxon>
        <taxon>Ixodidae</taxon>
        <taxon>Haemaphysalinae</taxon>
        <taxon>Haemaphysalis</taxon>
    </lineage>
</organism>
<dbReference type="AlphaFoldDB" id="A0A9J6GJ97"/>
<dbReference type="GO" id="GO:0003824">
    <property type="term" value="F:catalytic activity"/>
    <property type="evidence" value="ECO:0007669"/>
    <property type="project" value="InterPro"/>
</dbReference>
<protein>
    <submittedName>
        <fullName evidence="1">Uncharacterized protein</fullName>
    </submittedName>
</protein>
<dbReference type="InterPro" id="IPR036691">
    <property type="entry name" value="Endo/exonu/phosph_ase_sf"/>
</dbReference>
<accession>A0A9J6GJ97</accession>
<keyword evidence="2" id="KW-1185">Reference proteome</keyword>